<sequence length="601" mass="64252">MKKVLTVSLAICAMLLSGCGVSDGEQDGQAKPAVARSGRSYFWDKDLRPTVAVPARRETRTDETTETAEPQLAAREEVPSGLYIEPEQAPEAPQRSQAELVTATVEDLKPITPQRAPAAQLHGERFVLDTDLVAVDEGGAHALSMVYPRPDYGIIQVDKTMPQEVRLNRPFAYIIKVTNLTNMMLTDVVITETLSEQFEFKGSEPTARSEGTKLIWEIDSLGPRANKSIRISGIASGSSPLEHCTAITHTIRDCAMVKVVEPTLEIGRDAPSQAVLCEPIPIDYVVTNTGTGAAQNVQIVDTLPVGLQTADGKGKVVLDAGTLLAGESRRFSIKLRATKTGAYVSKAVATSASGLLAESESTLTSVRQPILSMTKSGPQRQFLGRAVTYEITVLNKGDGPARDTVVEDLIPPGVTSVEATAGAQSAGSKLVWELGTLEPNAAKTVRVSYTPTREGDLMSTATATAYCAETVTDSARTSVTGIPASRLQVIDLEDPIEVSSTTTYLITVVNEGSAADTNVRIICTLDDKVQYVSSAGATAGSIMGKTVSFAPLRTLEPKAKATWRVVVRGARAGDVRFKVSMHTDHLALPIEHTEATHIYQH</sequence>
<dbReference type="EMBL" id="JASCXX010000004">
    <property type="protein sequence ID" value="MDI6448256.1"/>
    <property type="molecule type" value="Genomic_DNA"/>
</dbReference>
<feature type="region of interest" description="Disordered" evidence="1">
    <location>
        <begin position="56"/>
        <end position="79"/>
    </location>
</feature>
<feature type="domain" description="DUF11" evidence="3">
    <location>
        <begin position="372"/>
        <end position="471"/>
    </location>
</feature>
<organism evidence="4 5">
    <name type="scientific">Anaerobaca lacustris</name>
    <dbReference type="NCBI Taxonomy" id="3044600"/>
    <lineage>
        <taxon>Bacteria</taxon>
        <taxon>Pseudomonadati</taxon>
        <taxon>Planctomycetota</taxon>
        <taxon>Phycisphaerae</taxon>
        <taxon>Sedimentisphaerales</taxon>
        <taxon>Anaerobacaceae</taxon>
        <taxon>Anaerobaca</taxon>
    </lineage>
</organism>
<feature type="chain" id="PRO_5044014986" evidence="2">
    <location>
        <begin position="23"/>
        <end position="601"/>
    </location>
</feature>
<dbReference type="Pfam" id="PF01345">
    <property type="entry name" value="DUF11"/>
    <property type="match status" value="4"/>
</dbReference>
<evidence type="ECO:0000256" key="1">
    <source>
        <dbReference type="SAM" id="MobiDB-lite"/>
    </source>
</evidence>
<dbReference type="InterPro" id="IPR013783">
    <property type="entry name" value="Ig-like_fold"/>
</dbReference>
<evidence type="ECO:0000313" key="5">
    <source>
        <dbReference type="Proteomes" id="UP001431776"/>
    </source>
</evidence>
<evidence type="ECO:0000256" key="2">
    <source>
        <dbReference type="SAM" id="SignalP"/>
    </source>
</evidence>
<feature type="domain" description="DUF11" evidence="3">
    <location>
        <begin position="155"/>
        <end position="238"/>
    </location>
</feature>
<dbReference type="PANTHER" id="PTHR34819:SF3">
    <property type="entry name" value="CELL SURFACE PROTEIN"/>
    <property type="match status" value="1"/>
</dbReference>
<dbReference type="AlphaFoldDB" id="A0AAW6TWK0"/>
<gene>
    <name evidence="4" type="ORF">QJ522_04305</name>
</gene>
<dbReference type="InterPro" id="IPR051172">
    <property type="entry name" value="Chlamydia_OmcB"/>
</dbReference>
<accession>A0AAW6TWK0</accession>
<dbReference type="InterPro" id="IPR047589">
    <property type="entry name" value="DUF11_rpt"/>
</dbReference>
<proteinExistence type="predicted"/>
<dbReference type="Proteomes" id="UP001431776">
    <property type="component" value="Unassembled WGS sequence"/>
</dbReference>
<feature type="domain" description="DUF11" evidence="3">
    <location>
        <begin position="495"/>
        <end position="581"/>
    </location>
</feature>
<dbReference type="NCBIfam" id="TIGR01451">
    <property type="entry name" value="B_ant_repeat"/>
    <property type="match status" value="2"/>
</dbReference>
<evidence type="ECO:0000259" key="3">
    <source>
        <dbReference type="Pfam" id="PF01345"/>
    </source>
</evidence>
<name>A0AAW6TWK0_9BACT</name>
<feature type="signal peptide" evidence="2">
    <location>
        <begin position="1"/>
        <end position="22"/>
    </location>
</feature>
<comment type="caution">
    <text evidence="4">The sequence shown here is derived from an EMBL/GenBank/DDBJ whole genome shotgun (WGS) entry which is preliminary data.</text>
</comment>
<dbReference type="RefSeq" id="WP_349243665.1">
    <property type="nucleotide sequence ID" value="NZ_JASCXX010000004.1"/>
</dbReference>
<dbReference type="Gene3D" id="2.60.40.10">
    <property type="entry name" value="Immunoglobulins"/>
    <property type="match status" value="2"/>
</dbReference>
<dbReference type="InterPro" id="IPR001434">
    <property type="entry name" value="OmcB-like_DUF11"/>
</dbReference>
<keyword evidence="5" id="KW-1185">Reference proteome</keyword>
<protein>
    <submittedName>
        <fullName evidence="4">DUF11 domain-containing protein</fullName>
    </submittedName>
</protein>
<reference evidence="4" key="1">
    <citation type="submission" date="2023-05" db="EMBL/GenBank/DDBJ databases">
        <title>Anaerotaeda fermentans gen. nov., sp. nov., a novel anaerobic planctomycete of the new family within the order Sedimentisphaerales isolated from Taman Peninsula, Russia.</title>
        <authorList>
            <person name="Khomyakova M.A."/>
            <person name="Merkel A.Y."/>
            <person name="Slobodkin A.I."/>
        </authorList>
    </citation>
    <scope>NUCLEOTIDE SEQUENCE</scope>
    <source>
        <strain evidence="4">M17dextr</strain>
    </source>
</reference>
<keyword evidence="2" id="KW-0732">Signal</keyword>
<dbReference type="PANTHER" id="PTHR34819">
    <property type="entry name" value="LARGE CYSTEINE-RICH PERIPLASMIC PROTEIN OMCB"/>
    <property type="match status" value="1"/>
</dbReference>
<evidence type="ECO:0000313" key="4">
    <source>
        <dbReference type="EMBL" id="MDI6448256.1"/>
    </source>
</evidence>
<dbReference type="PROSITE" id="PS51257">
    <property type="entry name" value="PROKAR_LIPOPROTEIN"/>
    <property type="match status" value="1"/>
</dbReference>
<feature type="domain" description="DUF11" evidence="3">
    <location>
        <begin position="285"/>
        <end position="352"/>
    </location>
</feature>